<dbReference type="Proteomes" id="UP001189429">
    <property type="component" value="Unassembled WGS sequence"/>
</dbReference>
<reference evidence="1" key="1">
    <citation type="submission" date="2023-10" db="EMBL/GenBank/DDBJ databases">
        <authorList>
            <person name="Chen Y."/>
            <person name="Shah S."/>
            <person name="Dougan E. K."/>
            <person name="Thang M."/>
            <person name="Chan C."/>
        </authorList>
    </citation>
    <scope>NUCLEOTIDE SEQUENCE [LARGE SCALE GENOMIC DNA]</scope>
</reference>
<comment type="caution">
    <text evidence="1">The sequence shown here is derived from an EMBL/GenBank/DDBJ whole genome shotgun (WGS) entry which is preliminary data.</text>
</comment>
<accession>A0ABN9YCX3</accession>
<sequence length="197" mass="21299">MIVSFRASARIWTSGGHTPLARAVRQVRRQRRRQRSPGPIAEVRAELRVSVHASLLLYPLVLSRQTAARKPLRAGVAGTVHPLPRSLLFSEADRAAWLDEGCGTGRLASSSCDQRPRHRRGMASTLLHVLLLLFHALLRSLPPSPSLASSSATTASSRSVALAASTPVCALQLVAGPGASELRAGRARRRREAEKAW</sequence>
<dbReference type="EMBL" id="CAUYUJ010022437">
    <property type="protein sequence ID" value="CAK0910641.1"/>
    <property type="molecule type" value="Genomic_DNA"/>
</dbReference>
<evidence type="ECO:0000313" key="2">
    <source>
        <dbReference type="Proteomes" id="UP001189429"/>
    </source>
</evidence>
<organism evidence="1 2">
    <name type="scientific">Prorocentrum cordatum</name>
    <dbReference type="NCBI Taxonomy" id="2364126"/>
    <lineage>
        <taxon>Eukaryota</taxon>
        <taxon>Sar</taxon>
        <taxon>Alveolata</taxon>
        <taxon>Dinophyceae</taxon>
        <taxon>Prorocentrales</taxon>
        <taxon>Prorocentraceae</taxon>
        <taxon>Prorocentrum</taxon>
    </lineage>
</organism>
<keyword evidence="2" id="KW-1185">Reference proteome</keyword>
<name>A0ABN9YCX3_9DINO</name>
<proteinExistence type="predicted"/>
<protein>
    <submittedName>
        <fullName evidence="1">Uncharacterized protein</fullName>
    </submittedName>
</protein>
<evidence type="ECO:0000313" key="1">
    <source>
        <dbReference type="EMBL" id="CAK0910641.1"/>
    </source>
</evidence>
<gene>
    <name evidence="1" type="ORF">PCOR1329_LOCUS84765</name>
</gene>